<dbReference type="EMBL" id="BCLY01000001">
    <property type="protein sequence ID" value="GAQ03898.1"/>
    <property type="molecule type" value="Genomic_DNA"/>
</dbReference>
<keyword evidence="2" id="KW-0539">Nucleus</keyword>
<organism evidence="4 5">
    <name type="scientific">Aspergillus lentulus</name>
    <dbReference type="NCBI Taxonomy" id="293939"/>
    <lineage>
        <taxon>Eukaryota</taxon>
        <taxon>Fungi</taxon>
        <taxon>Dikarya</taxon>
        <taxon>Ascomycota</taxon>
        <taxon>Pezizomycotina</taxon>
        <taxon>Eurotiomycetes</taxon>
        <taxon>Eurotiomycetidae</taxon>
        <taxon>Eurotiales</taxon>
        <taxon>Aspergillaceae</taxon>
        <taxon>Aspergillus</taxon>
        <taxon>Aspergillus subgen. Fumigati</taxon>
    </lineage>
</organism>
<dbReference type="Pfam" id="PF11951">
    <property type="entry name" value="Fungal_trans_2"/>
    <property type="match status" value="1"/>
</dbReference>
<proteinExistence type="predicted"/>
<evidence type="ECO:0000313" key="5">
    <source>
        <dbReference type="Proteomes" id="UP000051487"/>
    </source>
</evidence>
<dbReference type="GO" id="GO:0005634">
    <property type="term" value="C:nucleus"/>
    <property type="evidence" value="ECO:0007669"/>
    <property type="project" value="UniProtKB-SubCell"/>
</dbReference>
<feature type="region of interest" description="Disordered" evidence="3">
    <location>
        <begin position="340"/>
        <end position="394"/>
    </location>
</feature>
<sequence>MNMSQLATLRKRWYDLNDRRRHFTDIVPILARKNALLLSAILAFAAASQSSSSGSTPLKDLADAYHLESVRRLLALMKHPDEFRTGETLAAICLLRSYEIISQNVTCQNHLQGSYSLLANHPIELESGLLSAGFWNYLREDITVALLEKRSLMIQLPDGPLPTRIECDDDLANRITYLLGRVINKCLLRDAAPLDQCEWNSLRDQLEDWRISLPSSFDPILTPHLLPNSSFPTTTTTTNNMTIRHISINDMTLDHMLINDLLNSNIILRNKIADDLANTDIAIEDTVIHNLADSKIDVKSIVIDKLSTMNMILTELAKTIRPLKAWSGMTSSAATSTATSTAISTATSPSQAWSLITPTETPPSENEEDDPDWPFVGRKGPLPPSPPLRQRAPTPDEVTEEFLSHTLYPLFGLSRHPNPRGLWTLEQNEKAPLPPSLVRNLAILDKNDPQYLDHETSCKRIRAILNHCYVEELDYRKQNPAKRSSAVLSIPRCRGFEQEVEALGVRFPIEGELDFVVNNAAEPGNGIGVVICVNSWPSTILRQCISFMALCHDARQAENKRLTSVYGVATNGKEFYFLEIDDNDMISFHRTILRPDSGTKMNEVYSYFRRFFRDIMDRKITPIPGTRFKPSISPSRLY</sequence>
<feature type="compositionally biased region" description="Low complexity" evidence="3">
    <location>
        <begin position="340"/>
        <end position="350"/>
    </location>
</feature>
<evidence type="ECO:0000256" key="2">
    <source>
        <dbReference type="ARBA" id="ARBA00023242"/>
    </source>
</evidence>
<accession>A0AAN4PD29</accession>
<dbReference type="Proteomes" id="UP000051487">
    <property type="component" value="Unassembled WGS sequence"/>
</dbReference>
<dbReference type="InterPro" id="IPR021858">
    <property type="entry name" value="Fun_TF"/>
</dbReference>
<evidence type="ECO:0000256" key="3">
    <source>
        <dbReference type="SAM" id="MobiDB-lite"/>
    </source>
</evidence>
<gene>
    <name evidence="4" type="ORF">ALT_1219</name>
</gene>
<dbReference type="PANTHER" id="PTHR37534:SF2">
    <property type="entry name" value="N-ACETYLTRANSFERASE DOMAIN-CONTAINING PROTEIN"/>
    <property type="match status" value="1"/>
</dbReference>
<dbReference type="GO" id="GO:0045944">
    <property type="term" value="P:positive regulation of transcription by RNA polymerase II"/>
    <property type="evidence" value="ECO:0007669"/>
    <property type="project" value="TreeGrafter"/>
</dbReference>
<evidence type="ECO:0000256" key="1">
    <source>
        <dbReference type="ARBA" id="ARBA00004123"/>
    </source>
</evidence>
<dbReference type="PANTHER" id="PTHR37534">
    <property type="entry name" value="TRANSCRIPTIONAL ACTIVATOR PROTEIN UGA3"/>
    <property type="match status" value="1"/>
</dbReference>
<name>A0AAN4PD29_ASPLE</name>
<evidence type="ECO:0000313" key="4">
    <source>
        <dbReference type="EMBL" id="GAQ03898.1"/>
    </source>
</evidence>
<reference evidence="4 5" key="1">
    <citation type="submission" date="2015-11" db="EMBL/GenBank/DDBJ databases">
        <title>Aspergillus lentulus strain IFM 54703T.</title>
        <authorList>
            <person name="Kusuya Y."/>
            <person name="Sakai K."/>
            <person name="Kamei K."/>
            <person name="Takahashi H."/>
            <person name="Yaguchi T."/>
        </authorList>
    </citation>
    <scope>NUCLEOTIDE SEQUENCE [LARGE SCALE GENOMIC DNA]</scope>
    <source>
        <strain evidence="4 5">IFM 54703</strain>
    </source>
</reference>
<dbReference type="GO" id="GO:0003700">
    <property type="term" value="F:DNA-binding transcription factor activity"/>
    <property type="evidence" value="ECO:0007669"/>
    <property type="project" value="TreeGrafter"/>
</dbReference>
<protein>
    <submittedName>
        <fullName evidence="4">Uncharacterized protein</fullName>
    </submittedName>
</protein>
<comment type="subcellular location">
    <subcellularLocation>
        <location evidence="1">Nucleus</location>
    </subcellularLocation>
</comment>
<dbReference type="AlphaFoldDB" id="A0AAN4PD29"/>
<dbReference type="GO" id="GO:0000976">
    <property type="term" value="F:transcription cis-regulatory region binding"/>
    <property type="evidence" value="ECO:0007669"/>
    <property type="project" value="TreeGrafter"/>
</dbReference>
<comment type="caution">
    <text evidence="4">The sequence shown here is derived from an EMBL/GenBank/DDBJ whole genome shotgun (WGS) entry which is preliminary data.</text>
</comment>